<dbReference type="OrthoDB" id="5817083at2759"/>
<proteinExistence type="predicted"/>
<organism evidence="10 11">
    <name type="scientific">Mortierella isabellina</name>
    <name type="common">Filamentous fungus</name>
    <name type="synonym">Umbelopsis isabellina</name>
    <dbReference type="NCBI Taxonomy" id="91625"/>
    <lineage>
        <taxon>Eukaryota</taxon>
        <taxon>Fungi</taxon>
        <taxon>Fungi incertae sedis</taxon>
        <taxon>Mucoromycota</taxon>
        <taxon>Mucoromycotina</taxon>
        <taxon>Umbelopsidomycetes</taxon>
        <taxon>Umbelopsidales</taxon>
        <taxon>Umbelopsidaceae</taxon>
        <taxon>Umbelopsis</taxon>
    </lineage>
</organism>
<dbReference type="PANTHER" id="PTHR46283">
    <property type="entry name" value="E3 UBIQUITIN-PROTEIN LIGASE MARCH5"/>
    <property type="match status" value="1"/>
</dbReference>
<evidence type="ECO:0000256" key="4">
    <source>
        <dbReference type="ARBA" id="ARBA00022771"/>
    </source>
</evidence>
<comment type="caution">
    <text evidence="10">The sequence shown here is derived from an EMBL/GenBank/DDBJ whole genome shotgun (WGS) entry which is preliminary data.</text>
</comment>
<dbReference type="InterPro" id="IPR011016">
    <property type="entry name" value="Znf_RING-CH"/>
</dbReference>
<keyword evidence="2" id="KW-0812">Transmembrane</keyword>
<feature type="compositionally biased region" description="Low complexity" evidence="8">
    <location>
        <begin position="82"/>
        <end position="93"/>
    </location>
</feature>
<dbReference type="AlphaFoldDB" id="A0A8H7U853"/>
<evidence type="ECO:0000256" key="3">
    <source>
        <dbReference type="ARBA" id="ARBA00022723"/>
    </source>
</evidence>
<gene>
    <name evidence="10" type="ORF">INT43_001018</name>
</gene>
<dbReference type="Proteomes" id="UP000654370">
    <property type="component" value="Unassembled WGS sequence"/>
</dbReference>
<accession>A0A8H7U853</accession>
<keyword evidence="6" id="KW-1133">Transmembrane helix</keyword>
<evidence type="ECO:0000259" key="9">
    <source>
        <dbReference type="PROSITE" id="PS51292"/>
    </source>
</evidence>
<keyword evidence="7" id="KW-0472">Membrane</keyword>
<dbReference type="SMART" id="SM00744">
    <property type="entry name" value="RINGv"/>
    <property type="match status" value="1"/>
</dbReference>
<evidence type="ECO:0000256" key="6">
    <source>
        <dbReference type="ARBA" id="ARBA00022989"/>
    </source>
</evidence>
<evidence type="ECO:0000256" key="7">
    <source>
        <dbReference type="ARBA" id="ARBA00023136"/>
    </source>
</evidence>
<evidence type="ECO:0000256" key="5">
    <source>
        <dbReference type="ARBA" id="ARBA00022833"/>
    </source>
</evidence>
<dbReference type="InterPro" id="IPR013083">
    <property type="entry name" value="Znf_RING/FYVE/PHD"/>
</dbReference>
<feature type="region of interest" description="Disordered" evidence="8">
    <location>
        <begin position="75"/>
        <end position="98"/>
    </location>
</feature>
<dbReference type="GO" id="GO:0016020">
    <property type="term" value="C:membrane"/>
    <property type="evidence" value="ECO:0007669"/>
    <property type="project" value="UniProtKB-SubCell"/>
</dbReference>
<feature type="region of interest" description="Disordered" evidence="8">
    <location>
        <begin position="324"/>
        <end position="356"/>
    </location>
</feature>
<dbReference type="SUPFAM" id="SSF57850">
    <property type="entry name" value="RING/U-box"/>
    <property type="match status" value="1"/>
</dbReference>
<name>A0A8H7U853_MORIS</name>
<keyword evidence="5" id="KW-0862">Zinc</keyword>
<sequence length="440" mass="49547">MSQREQRSRNSRDISSTYTIVTSDETEDEIVNRNTHWRINNSDRTDNLADSICSNASTSSTCSSSSSTILAPRPVAAQTTAPQPIQEQQSSQPTNNVVYGDEEEPKRCWICFGEDEDSEGRWVKPCKCSLICHEECLLNWITENQKGQPYRKVTCPQCATPYQLVERMSLPLYILSKADTAVHLAAPYITVVGLTCSALISSTTYGAYAVLTLFGPKHGERIIGRPGLWTWRTWVGLPMIPVVLIASRSRWADGILPFVAVLMVRASGGPQQMRISWPPSPAVIVGFLPWIREVTGLAPRLLYNNVHAIARQYLSRKLVRGRPGTRQIEPTNNGRPQILRRTSSEYDDTEPETEPDMLIGRDSRDIGTTVVGALLWPAIGNVIGSCLNHIKVIRRFFPEPFHRNVLGGCLFVIAKDIANLMYKYEKVRQKQSRRVQEYRR</sequence>
<evidence type="ECO:0000313" key="10">
    <source>
        <dbReference type="EMBL" id="KAG2175371.1"/>
    </source>
</evidence>
<keyword evidence="3" id="KW-0479">Metal-binding</keyword>
<reference evidence="10" key="1">
    <citation type="submission" date="2020-12" db="EMBL/GenBank/DDBJ databases">
        <title>Metabolic potential, ecology and presence of endohyphal bacteria is reflected in genomic diversity of Mucoromycotina.</title>
        <authorList>
            <person name="Muszewska A."/>
            <person name="Okrasinska A."/>
            <person name="Steczkiewicz K."/>
            <person name="Drgas O."/>
            <person name="Orlowska M."/>
            <person name="Perlinska-Lenart U."/>
            <person name="Aleksandrzak-Piekarczyk T."/>
            <person name="Szatraj K."/>
            <person name="Zielenkiewicz U."/>
            <person name="Pilsyk S."/>
            <person name="Malc E."/>
            <person name="Mieczkowski P."/>
            <person name="Kruszewska J.S."/>
            <person name="Biernat P."/>
            <person name="Pawlowska J."/>
        </authorList>
    </citation>
    <scope>NUCLEOTIDE SEQUENCE</scope>
    <source>
        <strain evidence="10">WA0000067209</strain>
    </source>
</reference>
<protein>
    <recommendedName>
        <fullName evidence="9">RING-CH-type domain-containing protein</fullName>
    </recommendedName>
</protein>
<evidence type="ECO:0000256" key="8">
    <source>
        <dbReference type="SAM" id="MobiDB-lite"/>
    </source>
</evidence>
<dbReference type="GO" id="GO:0008270">
    <property type="term" value="F:zinc ion binding"/>
    <property type="evidence" value="ECO:0007669"/>
    <property type="project" value="UniProtKB-KW"/>
</dbReference>
<feature type="domain" description="RING-CH-type" evidence="9">
    <location>
        <begin position="100"/>
        <end position="165"/>
    </location>
</feature>
<feature type="compositionally biased region" description="Acidic residues" evidence="8">
    <location>
        <begin position="345"/>
        <end position="355"/>
    </location>
</feature>
<dbReference type="EMBL" id="JAEPQZ010000011">
    <property type="protein sequence ID" value="KAG2175371.1"/>
    <property type="molecule type" value="Genomic_DNA"/>
</dbReference>
<keyword evidence="11" id="KW-1185">Reference proteome</keyword>
<comment type="subcellular location">
    <subcellularLocation>
        <location evidence="1">Membrane</location>
        <topology evidence="1">Multi-pass membrane protein</topology>
    </subcellularLocation>
</comment>
<dbReference type="PROSITE" id="PS51292">
    <property type="entry name" value="ZF_RING_CH"/>
    <property type="match status" value="1"/>
</dbReference>
<evidence type="ECO:0000256" key="1">
    <source>
        <dbReference type="ARBA" id="ARBA00004141"/>
    </source>
</evidence>
<keyword evidence="4" id="KW-0863">Zinc-finger</keyword>
<evidence type="ECO:0000256" key="2">
    <source>
        <dbReference type="ARBA" id="ARBA00022692"/>
    </source>
</evidence>
<dbReference type="Pfam" id="PF12906">
    <property type="entry name" value="RINGv"/>
    <property type="match status" value="1"/>
</dbReference>
<evidence type="ECO:0000313" key="11">
    <source>
        <dbReference type="Proteomes" id="UP000654370"/>
    </source>
</evidence>
<dbReference type="Gene3D" id="3.30.40.10">
    <property type="entry name" value="Zinc/RING finger domain, C3HC4 (zinc finger)"/>
    <property type="match status" value="1"/>
</dbReference>